<reference evidence="1 2" key="1">
    <citation type="submission" date="2011-03" db="EMBL/GenBank/DDBJ databases">
        <title>Deep-sequencing identification of multiple resistance mechanism for the high antibiotic-resistance strain Streptococcus suis R61.</title>
        <authorList>
            <person name="Hu P."/>
            <person name="Yang M."/>
            <person name="Jin M."/>
            <person name="Xiao J."/>
        </authorList>
    </citation>
    <scope>NUCLEOTIDE SEQUENCE [LARGE SCALE GENOMIC DNA]</scope>
    <source>
        <strain evidence="1 2">R61</strain>
    </source>
</reference>
<gene>
    <name evidence="1" type="ORF">SSUR61_0720</name>
</gene>
<accession>A0AA87F938</accession>
<dbReference type="EMBL" id="AEYY01000022">
    <property type="protein sequence ID" value="EHC03200.1"/>
    <property type="molecule type" value="Genomic_DNA"/>
</dbReference>
<name>A0AA87F938_STRSU</name>
<comment type="caution">
    <text evidence="1">The sequence shown here is derived from an EMBL/GenBank/DDBJ whole genome shotgun (WGS) entry which is preliminary data.</text>
</comment>
<organism evidence="1 2">
    <name type="scientific">Streptococcus suis R61</name>
    <dbReference type="NCBI Taxonomy" id="996306"/>
    <lineage>
        <taxon>Bacteria</taxon>
        <taxon>Bacillati</taxon>
        <taxon>Bacillota</taxon>
        <taxon>Bacilli</taxon>
        <taxon>Lactobacillales</taxon>
        <taxon>Streptococcaceae</taxon>
        <taxon>Streptococcus</taxon>
    </lineage>
</organism>
<evidence type="ECO:0000313" key="1">
    <source>
        <dbReference type="EMBL" id="EHC03200.1"/>
    </source>
</evidence>
<sequence>MLSNNYLVMDFSNLTYKKEAVIASFQIADKHRFGVCLFYCF</sequence>
<dbReference type="AlphaFoldDB" id="A0AA87F938"/>
<evidence type="ECO:0000313" key="2">
    <source>
        <dbReference type="Proteomes" id="UP000004014"/>
    </source>
</evidence>
<protein>
    <submittedName>
        <fullName evidence="1">Uncharacterized protein</fullName>
    </submittedName>
</protein>
<proteinExistence type="predicted"/>
<dbReference type="Proteomes" id="UP000004014">
    <property type="component" value="Unassembled WGS sequence"/>
</dbReference>